<gene>
    <name evidence="1" type="ORF">B0G92_2973</name>
    <name evidence="2" type="ORF">CLV50_3055</name>
</gene>
<evidence type="ECO:0000313" key="3">
    <source>
        <dbReference type="Proteomes" id="UP000233767"/>
    </source>
</evidence>
<protein>
    <submittedName>
        <fullName evidence="2">Uncharacterized protein</fullName>
    </submittedName>
</protein>
<keyword evidence="3" id="KW-1185">Reference proteome</keyword>
<evidence type="ECO:0000313" key="2">
    <source>
        <dbReference type="EMBL" id="RLJ23781.1"/>
    </source>
</evidence>
<dbReference type="AlphaFoldDB" id="A0A497TX55"/>
<organism evidence="2 4">
    <name type="scientific">Flavobacterium lindanitolerans</name>
    <dbReference type="NCBI Taxonomy" id="428988"/>
    <lineage>
        <taxon>Bacteria</taxon>
        <taxon>Pseudomonadati</taxon>
        <taxon>Bacteroidota</taxon>
        <taxon>Flavobacteriia</taxon>
        <taxon>Flavobacteriales</taxon>
        <taxon>Flavobacteriaceae</taxon>
        <taxon>Flavobacterium</taxon>
    </lineage>
</organism>
<evidence type="ECO:0000313" key="1">
    <source>
        <dbReference type="EMBL" id="PKW20261.1"/>
    </source>
</evidence>
<reference evidence="2 4" key="2">
    <citation type="submission" date="2018-10" db="EMBL/GenBank/DDBJ databases">
        <title>Genomic Encyclopedia of Archaeal and Bacterial Type Strains, Phase II (KMG-II): from individual species to whole genera.</title>
        <authorList>
            <person name="Goeker M."/>
        </authorList>
    </citation>
    <scope>NUCLEOTIDE SEQUENCE [LARGE SCALE GENOMIC DNA]</scope>
    <source>
        <strain evidence="2 4">DSM 21886</strain>
    </source>
</reference>
<dbReference type="EMBL" id="RCCB01000014">
    <property type="protein sequence ID" value="RLJ23781.1"/>
    <property type="molecule type" value="Genomic_DNA"/>
</dbReference>
<name>A0A497TX55_9FLAO</name>
<dbReference type="Proteomes" id="UP000233767">
    <property type="component" value="Unassembled WGS sequence"/>
</dbReference>
<comment type="caution">
    <text evidence="2">The sequence shown here is derived from an EMBL/GenBank/DDBJ whole genome shotgun (WGS) entry which is preliminary data.</text>
</comment>
<evidence type="ECO:0000313" key="4">
    <source>
        <dbReference type="Proteomes" id="UP000275027"/>
    </source>
</evidence>
<dbReference type="Proteomes" id="UP000275027">
    <property type="component" value="Unassembled WGS sequence"/>
</dbReference>
<sequence length="80" mass="9675">MIYTIMMKLLMDRENDKTTYEKNLLRYPKKKWLTAWSLSRELPLPITFKSGFKVETDDVKQKKYLFPEHNDFIELSNTVN</sequence>
<accession>A0A497TX55</accession>
<reference evidence="1 3" key="1">
    <citation type="submission" date="2017-12" db="EMBL/GenBank/DDBJ databases">
        <title>Genomic Encyclopedia of Type Strains, Phase III (KMG-III): the genomes of soil and plant-associated and newly described type strains.</title>
        <authorList>
            <person name="Whitman W."/>
        </authorList>
    </citation>
    <scope>NUCLEOTIDE SEQUENCE [LARGE SCALE GENOMIC DNA]</scope>
    <source>
        <strain evidence="1 3">IP-10</strain>
    </source>
</reference>
<dbReference type="EMBL" id="PJND01000010">
    <property type="protein sequence ID" value="PKW20261.1"/>
    <property type="molecule type" value="Genomic_DNA"/>
</dbReference>
<proteinExistence type="predicted"/>